<dbReference type="AlphaFoldDB" id="A0A5J4TZC3"/>
<feature type="compositionally biased region" description="Polar residues" evidence="1">
    <location>
        <begin position="60"/>
        <end position="70"/>
    </location>
</feature>
<reference evidence="2 3" key="1">
    <citation type="submission" date="2019-03" db="EMBL/GenBank/DDBJ databases">
        <title>Single cell metagenomics reveals metabolic interactions within the superorganism composed of flagellate Streblomastix strix and complex community of Bacteroidetes bacteria on its surface.</title>
        <authorList>
            <person name="Treitli S.C."/>
            <person name="Kolisko M."/>
            <person name="Husnik F."/>
            <person name="Keeling P."/>
            <person name="Hampl V."/>
        </authorList>
    </citation>
    <scope>NUCLEOTIDE SEQUENCE [LARGE SCALE GENOMIC DNA]</scope>
    <source>
        <strain evidence="2">ST1C</strain>
    </source>
</reference>
<sequence>IHYEQLLAFLQPLRELRDYLHNPLPSRVHLFINETVNIVIMGLVNSNSQIGSRMSARPQPESSSQLTLSSDGPEKEVQETPHVFGHEKQKEKLNLEQLQLNLSDDEQDDEIMLTITDDFMNSIDLTVVYGERSGKIFIVENEEPIAEVKETNIVNELGQELSYDQLRFDSFEDEIVWITSINEDVRKLRQSSSSSSTYIPFSQPKVLFRGLQSFKVSDASQLAEIEKLKVKRRRLDENTELLTPSVSTSNPVVLASNAPIQSIQTTGITAIGTPTNVSSQDNSRNFSFSQQFEDKFKEYAKFNSKEEEIVAKKFVQMMEGVCNSEMKKFDANAVVMQPMERQLLFQKVQWKLANQLWNVAYVAPSAYGEQMSIARNAVESTAMLQHVFLDLMFQLGLNKTENFMDKLVDGYRLSLLATGEAQKVREQLAGAFSKPDTLEIYSETTRQKMAENKKLKEGNFRISRFSGYRSNQMKRGFMNQNKQVSNQQRQRGIVK</sequence>
<evidence type="ECO:0000313" key="2">
    <source>
        <dbReference type="EMBL" id="KAA6363112.1"/>
    </source>
</evidence>
<feature type="region of interest" description="Disordered" evidence="1">
    <location>
        <begin position="476"/>
        <end position="495"/>
    </location>
</feature>
<feature type="region of interest" description="Disordered" evidence="1">
    <location>
        <begin position="50"/>
        <end position="79"/>
    </location>
</feature>
<dbReference type="Proteomes" id="UP000324800">
    <property type="component" value="Unassembled WGS sequence"/>
</dbReference>
<feature type="non-terminal residue" evidence="2">
    <location>
        <position position="1"/>
    </location>
</feature>
<comment type="caution">
    <text evidence="2">The sequence shown here is derived from an EMBL/GenBank/DDBJ whole genome shotgun (WGS) entry which is preliminary data.</text>
</comment>
<protein>
    <submittedName>
        <fullName evidence="2">Uncharacterized protein</fullName>
    </submittedName>
</protein>
<evidence type="ECO:0000256" key="1">
    <source>
        <dbReference type="SAM" id="MobiDB-lite"/>
    </source>
</evidence>
<evidence type="ECO:0000313" key="3">
    <source>
        <dbReference type="Proteomes" id="UP000324800"/>
    </source>
</evidence>
<gene>
    <name evidence="2" type="ORF">EZS28_041361</name>
</gene>
<accession>A0A5J4TZC3</accession>
<proteinExistence type="predicted"/>
<name>A0A5J4TZC3_9EUKA</name>
<dbReference type="EMBL" id="SNRW01023314">
    <property type="protein sequence ID" value="KAA6363112.1"/>
    <property type="molecule type" value="Genomic_DNA"/>
</dbReference>
<organism evidence="2 3">
    <name type="scientific">Streblomastix strix</name>
    <dbReference type="NCBI Taxonomy" id="222440"/>
    <lineage>
        <taxon>Eukaryota</taxon>
        <taxon>Metamonada</taxon>
        <taxon>Preaxostyla</taxon>
        <taxon>Oxymonadida</taxon>
        <taxon>Streblomastigidae</taxon>
        <taxon>Streblomastix</taxon>
    </lineage>
</organism>
<feature type="non-terminal residue" evidence="2">
    <location>
        <position position="495"/>
    </location>
</feature>